<dbReference type="InterPro" id="IPR002961">
    <property type="entry name" value="TNF_C"/>
</dbReference>
<comment type="similarity">
    <text evidence="2">Belongs to the tumor necrosis factor family.</text>
</comment>
<dbReference type="PANTHER" id="PTHR11471">
    <property type="entry name" value="TUMOR NECROSIS FACTOR FAMILY MEMBER"/>
    <property type="match status" value="1"/>
</dbReference>
<dbReference type="GO" id="GO:0005125">
    <property type="term" value="F:cytokine activity"/>
    <property type="evidence" value="ECO:0007669"/>
    <property type="project" value="UniProtKB-KW"/>
</dbReference>
<keyword evidence="3" id="KW-0202">Cytokine</keyword>
<comment type="subcellular location">
    <subcellularLocation>
        <location evidence="1">Membrane</location>
        <topology evidence="1">Single-pass type II membrane protein</topology>
    </subcellularLocation>
</comment>
<dbReference type="Pfam" id="PF00229">
    <property type="entry name" value="TNF"/>
    <property type="match status" value="1"/>
</dbReference>
<evidence type="ECO:0000256" key="2">
    <source>
        <dbReference type="ARBA" id="ARBA00008670"/>
    </source>
</evidence>
<dbReference type="AlphaFoldDB" id="A0A8J6EK80"/>
<evidence type="ECO:0000256" key="5">
    <source>
        <dbReference type="ARBA" id="ARBA00023180"/>
    </source>
</evidence>
<dbReference type="Gene3D" id="2.60.120.40">
    <property type="match status" value="1"/>
</dbReference>
<dbReference type="CDD" id="cd00184">
    <property type="entry name" value="TNF"/>
    <property type="match status" value="1"/>
</dbReference>
<dbReference type="InterPro" id="IPR006052">
    <property type="entry name" value="TNF_dom"/>
</dbReference>
<keyword evidence="5" id="KW-0325">Glycoprotein</keyword>
<evidence type="ECO:0000256" key="4">
    <source>
        <dbReference type="ARBA" id="ARBA00023136"/>
    </source>
</evidence>
<dbReference type="PANTHER" id="PTHR11471:SF29">
    <property type="entry name" value="LYMPHOTOXIN-BETA"/>
    <property type="match status" value="1"/>
</dbReference>
<protein>
    <recommendedName>
        <fullName evidence="6">THD domain-containing protein</fullName>
    </recommendedName>
</protein>
<dbReference type="EMBL" id="WNTK01000229">
    <property type="protein sequence ID" value="KAG9470739.1"/>
    <property type="molecule type" value="Genomic_DNA"/>
</dbReference>
<dbReference type="OrthoDB" id="9933527at2759"/>
<evidence type="ECO:0000313" key="8">
    <source>
        <dbReference type="Proteomes" id="UP000770717"/>
    </source>
</evidence>
<sequence>MGVSIYGVLYLPAAVKEWKNPSLKNTLSWMSEAEVAFTRKIKLPTNTTIVTPREGLYYVYCQIGFEGSDTNLTLLSQVITWHDSINENVTLVLGTESVAGPSLPRQTWRASLTLGSLANLQKGERLYVHVSHPELVDYTEGKTFFGIVLVS</sequence>
<dbReference type="Proteomes" id="UP000770717">
    <property type="component" value="Unassembled WGS sequence"/>
</dbReference>
<comment type="caution">
    <text evidence="7">The sequence shown here is derived from an EMBL/GenBank/DDBJ whole genome shotgun (WGS) entry which is preliminary data.</text>
</comment>
<keyword evidence="4" id="KW-0472">Membrane</keyword>
<feature type="domain" description="THD" evidence="6">
    <location>
        <begin position="12"/>
        <end position="150"/>
    </location>
</feature>
<evidence type="ECO:0000256" key="3">
    <source>
        <dbReference type="ARBA" id="ARBA00022514"/>
    </source>
</evidence>
<name>A0A8J6EK80_ELECQ</name>
<dbReference type="GO" id="GO:0016020">
    <property type="term" value="C:membrane"/>
    <property type="evidence" value="ECO:0007669"/>
    <property type="project" value="UniProtKB-SubCell"/>
</dbReference>
<gene>
    <name evidence="7" type="ORF">GDO78_016878</name>
</gene>
<dbReference type="GO" id="GO:0005615">
    <property type="term" value="C:extracellular space"/>
    <property type="evidence" value="ECO:0007669"/>
    <property type="project" value="UniProtKB-KW"/>
</dbReference>
<evidence type="ECO:0000256" key="1">
    <source>
        <dbReference type="ARBA" id="ARBA00004606"/>
    </source>
</evidence>
<dbReference type="GO" id="GO:0005164">
    <property type="term" value="F:tumor necrosis factor receptor binding"/>
    <property type="evidence" value="ECO:0007669"/>
    <property type="project" value="InterPro"/>
</dbReference>
<dbReference type="SMART" id="SM00207">
    <property type="entry name" value="TNF"/>
    <property type="match status" value="1"/>
</dbReference>
<dbReference type="PRINTS" id="PR01237">
    <property type="entry name" value="TNFC"/>
</dbReference>
<dbReference type="GO" id="GO:0006955">
    <property type="term" value="P:immune response"/>
    <property type="evidence" value="ECO:0007669"/>
    <property type="project" value="InterPro"/>
</dbReference>
<evidence type="ECO:0000259" key="6">
    <source>
        <dbReference type="PROSITE" id="PS50049"/>
    </source>
</evidence>
<accession>A0A8J6EK80</accession>
<evidence type="ECO:0000313" key="7">
    <source>
        <dbReference type="EMBL" id="KAG9470739.1"/>
    </source>
</evidence>
<proteinExistence type="inferred from homology"/>
<keyword evidence="8" id="KW-1185">Reference proteome</keyword>
<dbReference type="PROSITE" id="PS50049">
    <property type="entry name" value="THD_2"/>
    <property type="match status" value="1"/>
</dbReference>
<organism evidence="7 8">
    <name type="scientific">Eleutherodactylus coqui</name>
    <name type="common">Puerto Rican coqui</name>
    <dbReference type="NCBI Taxonomy" id="57060"/>
    <lineage>
        <taxon>Eukaryota</taxon>
        <taxon>Metazoa</taxon>
        <taxon>Chordata</taxon>
        <taxon>Craniata</taxon>
        <taxon>Vertebrata</taxon>
        <taxon>Euteleostomi</taxon>
        <taxon>Amphibia</taxon>
        <taxon>Batrachia</taxon>
        <taxon>Anura</taxon>
        <taxon>Neobatrachia</taxon>
        <taxon>Hyloidea</taxon>
        <taxon>Eleutherodactylidae</taxon>
        <taxon>Eleutherodactylinae</taxon>
        <taxon>Eleutherodactylus</taxon>
        <taxon>Eleutherodactylus</taxon>
    </lineage>
</organism>
<dbReference type="SUPFAM" id="SSF49842">
    <property type="entry name" value="TNF-like"/>
    <property type="match status" value="1"/>
</dbReference>
<reference evidence="7" key="1">
    <citation type="thesis" date="2020" institute="ProQuest LLC" country="789 East Eisenhower Parkway, Ann Arbor, MI, USA">
        <title>Comparative Genomics and Chromosome Evolution.</title>
        <authorList>
            <person name="Mudd A.B."/>
        </authorList>
    </citation>
    <scope>NUCLEOTIDE SEQUENCE</scope>
    <source>
        <strain evidence="7">HN-11 Male</strain>
        <tissue evidence="7">Kidney and liver</tissue>
    </source>
</reference>
<dbReference type="InterPro" id="IPR008983">
    <property type="entry name" value="Tumour_necrosis_fac-like_dom"/>
</dbReference>